<evidence type="ECO:0008006" key="2">
    <source>
        <dbReference type="Google" id="ProtNLM"/>
    </source>
</evidence>
<evidence type="ECO:0000313" key="1">
    <source>
        <dbReference type="EMBL" id="CAA9488918.1"/>
    </source>
</evidence>
<name>A0A6J4SCE2_9SPHN</name>
<protein>
    <recommendedName>
        <fullName evidence="2">Mlr4354 like protein</fullName>
    </recommendedName>
</protein>
<proteinExistence type="predicted"/>
<sequence length="182" mass="18792">MHERQINGLFCCKIATGSTPGRGKWGLLIALPVLGLLANTAAVAREVLGVHGNWAAFRAEDPARCYAVAAPVVAADGAFASVATWPARRIPGQLHLRLGRPARGGSAILLTIEGRPFQLVGRGVDAWASDAATDRAIVAAMRTGVSMSVAARDTAGRSFGHAFPLSGAATATDAAVLACRPR</sequence>
<reference evidence="1" key="1">
    <citation type="submission" date="2020-02" db="EMBL/GenBank/DDBJ databases">
        <authorList>
            <person name="Meier V. D."/>
        </authorList>
    </citation>
    <scope>NUCLEOTIDE SEQUENCE</scope>
    <source>
        <strain evidence="1">AVDCRST_MAG91</strain>
    </source>
</reference>
<dbReference type="AlphaFoldDB" id="A0A6J4SCE2"/>
<organism evidence="1">
    <name type="scientific">uncultured Sphingomonadaceae bacterium</name>
    <dbReference type="NCBI Taxonomy" id="169976"/>
    <lineage>
        <taxon>Bacteria</taxon>
        <taxon>Pseudomonadati</taxon>
        <taxon>Pseudomonadota</taxon>
        <taxon>Alphaproteobacteria</taxon>
        <taxon>Sphingomonadales</taxon>
        <taxon>Sphingomonadaceae</taxon>
        <taxon>environmental samples</taxon>
    </lineage>
</organism>
<accession>A0A6J4SCE2</accession>
<dbReference type="EMBL" id="CADCVX010000098">
    <property type="protein sequence ID" value="CAA9488918.1"/>
    <property type="molecule type" value="Genomic_DNA"/>
</dbReference>
<gene>
    <name evidence="1" type="ORF">AVDCRST_MAG91-435</name>
</gene>